<name>A0A7X2P557_9FIRM</name>
<protein>
    <submittedName>
        <fullName evidence="1">Uncharacterized protein</fullName>
    </submittedName>
</protein>
<dbReference type="AlphaFoldDB" id="A0A7X2P557"/>
<dbReference type="RefSeq" id="WP_154433046.1">
    <property type="nucleotide sequence ID" value="NZ_VUMS01000036.1"/>
</dbReference>
<evidence type="ECO:0000313" key="2">
    <source>
        <dbReference type="Proteomes" id="UP000440513"/>
    </source>
</evidence>
<reference evidence="1 2" key="1">
    <citation type="submission" date="2019-08" db="EMBL/GenBank/DDBJ databases">
        <title>In-depth cultivation of the pig gut microbiome towards novel bacterial diversity and tailored functional studies.</title>
        <authorList>
            <person name="Wylensek D."/>
            <person name="Hitch T.C.A."/>
            <person name="Clavel T."/>
        </authorList>
    </citation>
    <scope>NUCLEOTIDE SEQUENCE [LARGE SCALE GENOMIC DNA]</scope>
    <source>
        <strain evidence="1 2">BSM-380-WT-5A</strain>
    </source>
</reference>
<gene>
    <name evidence="1" type="ORF">FYJ57_13475</name>
</gene>
<sequence length="249" mass="29211">MEKQLKRGYSNEIILYGIITEMFRTDYNVSIGIAVRQQNVRMQNDYPKILFYDSENGKINIDTLAENFDAGTWVKIEGHIQTVPGYANTEKRVPYQTIVGDVIEKIDLENIPEKRNRVVLSGYVANIRQPKSHLGLVRLTLLTKRNYHESYVHCLVYPNDADEFVDKIREKDFLYTIGMIETRRVASNGRWSTYEDYVVKEIYRENRETKKARMFYCEKTEKEKILPKIQKTELDFDNKDPDSAEDSGK</sequence>
<organism evidence="1 2">
    <name type="scientific">Oliverpabstia intestinalis</name>
    <dbReference type="NCBI Taxonomy" id="2606633"/>
    <lineage>
        <taxon>Bacteria</taxon>
        <taxon>Bacillati</taxon>
        <taxon>Bacillota</taxon>
        <taxon>Clostridia</taxon>
        <taxon>Lachnospirales</taxon>
        <taxon>Lachnospiraceae</taxon>
        <taxon>Oliverpabstia</taxon>
    </lineage>
</organism>
<accession>A0A7X2P557</accession>
<keyword evidence="2" id="KW-1185">Reference proteome</keyword>
<dbReference type="EMBL" id="VUMS01000036">
    <property type="protein sequence ID" value="MST67695.1"/>
    <property type="molecule type" value="Genomic_DNA"/>
</dbReference>
<evidence type="ECO:0000313" key="1">
    <source>
        <dbReference type="EMBL" id="MST67695.1"/>
    </source>
</evidence>
<comment type="caution">
    <text evidence="1">The sequence shown here is derived from an EMBL/GenBank/DDBJ whole genome shotgun (WGS) entry which is preliminary data.</text>
</comment>
<dbReference type="Proteomes" id="UP000440513">
    <property type="component" value="Unassembled WGS sequence"/>
</dbReference>
<proteinExistence type="predicted"/>